<dbReference type="PRINTS" id="PR00111">
    <property type="entry name" value="ABHYDROLASE"/>
</dbReference>
<evidence type="ECO:0000259" key="2">
    <source>
        <dbReference type="Pfam" id="PF08386"/>
    </source>
</evidence>
<dbReference type="SUPFAM" id="SSF53474">
    <property type="entry name" value="alpha/beta-Hydrolases"/>
    <property type="match status" value="1"/>
</dbReference>
<dbReference type="Proteomes" id="UP000788153">
    <property type="component" value="Unassembled WGS sequence"/>
</dbReference>
<name>A0ABX0U5N8_9SPHN</name>
<keyword evidence="4" id="KW-1185">Reference proteome</keyword>
<feature type="domain" description="AB hydrolase-1" evidence="1">
    <location>
        <begin position="22"/>
        <end position="132"/>
    </location>
</feature>
<dbReference type="Pfam" id="PF00561">
    <property type="entry name" value="Abhydrolase_1"/>
    <property type="match status" value="1"/>
</dbReference>
<protein>
    <submittedName>
        <fullName evidence="3">Pimeloyl-ACP methyl ester carboxylesterase</fullName>
    </submittedName>
</protein>
<reference evidence="3 4" key="1">
    <citation type="submission" date="2020-03" db="EMBL/GenBank/DDBJ databases">
        <title>Genomic Encyclopedia of Type Strains, Phase IV (KMG-IV): sequencing the most valuable type-strain genomes for metagenomic binning, comparative biology and taxonomic classification.</title>
        <authorList>
            <person name="Goeker M."/>
        </authorList>
    </citation>
    <scope>NUCLEOTIDE SEQUENCE [LARGE SCALE GENOMIC DNA]</scope>
    <source>
        <strain evidence="3 4">DSM 22753</strain>
    </source>
</reference>
<dbReference type="InterPro" id="IPR000073">
    <property type="entry name" value="AB_hydrolase_1"/>
</dbReference>
<dbReference type="RefSeq" id="WP_140047627.1">
    <property type="nucleotide sequence ID" value="NZ_BAAAEV010000001.1"/>
</dbReference>
<dbReference type="InterPro" id="IPR000639">
    <property type="entry name" value="Epox_hydrolase-like"/>
</dbReference>
<dbReference type="InterPro" id="IPR029058">
    <property type="entry name" value="AB_hydrolase_fold"/>
</dbReference>
<dbReference type="Gene3D" id="3.40.50.1820">
    <property type="entry name" value="alpha/beta hydrolase"/>
    <property type="match status" value="1"/>
</dbReference>
<dbReference type="PRINTS" id="PR00412">
    <property type="entry name" value="EPOXHYDRLASE"/>
</dbReference>
<dbReference type="PANTHER" id="PTHR43433">
    <property type="entry name" value="HYDROLASE, ALPHA/BETA FOLD FAMILY PROTEIN"/>
    <property type="match status" value="1"/>
</dbReference>
<evidence type="ECO:0000259" key="1">
    <source>
        <dbReference type="Pfam" id="PF00561"/>
    </source>
</evidence>
<proteinExistence type="predicted"/>
<gene>
    <name evidence="3" type="ORF">FHT01_002716</name>
</gene>
<sequence>MPYIKTRDGTDIYVKDWGDGRPVILIHGWPVSADMWDAQSMALADAGFRAIAYDRRGFGRSGQPWSGYDYDTLADDLADVMEATGATEDVTLVGFSMGGGEVARYMSRHDGKGVVAAALISSVVPYMLKTDDNPHGVPQETFNQITKGLTTDRAHFYRQTFLPQFLGVGYITSPVSDEILDITTSIAMMAGFKPTLACADSFAHTDFRPDLASFRVPTLIVHGTKDQTVPIDATGRAAAKGIAGAQLVEYDGEPHGLVITSSDRLTQDLLTFLGDPRERSFVAAKTSSDALIA</sequence>
<dbReference type="Pfam" id="PF08386">
    <property type="entry name" value="Abhydrolase_4"/>
    <property type="match status" value="1"/>
</dbReference>
<dbReference type="InterPro" id="IPR050471">
    <property type="entry name" value="AB_hydrolase"/>
</dbReference>
<feature type="domain" description="Peptidase S33 tripeptidyl aminopeptidase-like C-terminal" evidence="2">
    <location>
        <begin position="211"/>
        <end position="276"/>
    </location>
</feature>
<dbReference type="PANTHER" id="PTHR43433:SF4">
    <property type="entry name" value="NON-HEME CHLOROPEROXIDASE-RELATED"/>
    <property type="match status" value="1"/>
</dbReference>
<comment type="caution">
    <text evidence="3">The sequence shown here is derived from an EMBL/GenBank/DDBJ whole genome shotgun (WGS) entry which is preliminary data.</text>
</comment>
<accession>A0ABX0U5N8</accession>
<dbReference type="EMBL" id="JAASQP010000001">
    <property type="protein sequence ID" value="NIJ25174.1"/>
    <property type="molecule type" value="Genomic_DNA"/>
</dbReference>
<evidence type="ECO:0000313" key="3">
    <source>
        <dbReference type="EMBL" id="NIJ25174.1"/>
    </source>
</evidence>
<organism evidence="3 4">
    <name type="scientific">Sphingomonas japonica</name>
    <dbReference type="NCBI Taxonomy" id="511662"/>
    <lineage>
        <taxon>Bacteria</taxon>
        <taxon>Pseudomonadati</taxon>
        <taxon>Pseudomonadota</taxon>
        <taxon>Alphaproteobacteria</taxon>
        <taxon>Sphingomonadales</taxon>
        <taxon>Sphingomonadaceae</taxon>
        <taxon>Sphingomonas</taxon>
    </lineage>
</organism>
<evidence type="ECO:0000313" key="4">
    <source>
        <dbReference type="Proteomes" id="UP000788153"/>
    </source>
</evidence>
<dbReference type="InterPro" id="IPR013595">
    <property type="entry name" value="Pept_S33_TAP-like_C"/>
</dbReference>